<accession>A0ABN8LP15</accession>
<evidence type="ECO:0000313" key="5">
    <source>
        <dbReference type="Proteomes" id="UP001159427"/>
    </source>
</evidence>
<name>A0ABN8LP15_9CNID</name>
<evidence type="ECO:0000256" key="1">
    <source>
        <dbReference type="ARBA" id="ARBA00022723"/>
    </source>
</evidence>
<dbReference type="InterPro" id="IPR014905">
    <property type="entry name" value="HIRAN"/>
</dbReference>
<evidence type="ECO:0000256" key="2">
    <source>
        <dbReference type="ARBA" id="ARBA00022801"/>
    </source>
</evidence>
<dbReference type="EMBL" id="CALNXI010000059">
    <property type="protein sequence ID" value="CAH3017293.1"/>
    <property type="molecule type" value="Genomic_DNA"/>
</dbReference>
<comment type="caution">
    <text evidence="4">The sequence shown here is derived from an EMBL/GenBank/DDBJ whole genome shotgun (WGS) entry which is preliminary data.</text>
</comment>
<evidence type="ECO:0000313" key="4">
    <source>
        <dbReference type="EMBL" id="CAH3017293.1"/>
    </source>
</evidence>
<protein>
    <recommendedName>
        <fullName evidence="3">HIRAN domain-containing protein</fullName>
    </recommendedName>
</protein>
<sequence length="129" mass="14636">MADDYEVFIEASVRVCHACFKDSTVVKVLMCERELDNVHGKHAVAVNNEEGKVVGHLPIELSKVFARYIRDFGEVEAECIGVRYNKGGSKGLEFPVDYKLSGNLRYLEKLVSRIKKRETTCDLKISIIR</sequence>
<dbReference type="Pfam" id="PF08797">
    <property type="entry name" value="HIRAN"/>
    <property type="match status" value="1"/>
</dbReference>
<gene>
    <name evidence="4" type="ORF">PEVE_00036659</name>
</gene>
<organism evidence="4 5">
    <name type="scientific">Porites evermanni</name>
    <dbReference type="NCBI Taxonomy" id="104178"/>
    <lineage>
        <taxon>Eukaryota</taxon>
        <taxon>Metazoa</taxon>
        <taxon>Cnidaria</taxon>
        <taxon>Anthozoa</taxon>
        <taxon>Hexacorallia</taxon>
        <taxon>Scleractinia</taxon>
        <taxon>Fungiina</taxon>
        <taxon>Poritidae</taxon>
        <taxon>Porites</taxon>
    </lineage>
</organism>
<keyword evidence="2" id="KW-0378">Hydrolase</keyword>
<keyword evidence="1" id="KW-0479">Metal-binding</keyword>
<feature type="domain" description="HIRAN" evidence="3">
    <location>
        <begin position="4"/>
        <end position="104"/>
    </location>
</feature>
<evidence type="ECO:0000259" key="3">
    <source>
        <dbReference type="SMART" id="SM00910"/>
    </source>
</evidence>
<feature type="non-terminal residue" evidence="4">
    <location>
        <position position="129"/>
    </location>
</feature>
<keyword evidence="5" id="KW-1185">Reference proteome</keyword>
<dbReference type="SMART" id="SM00910">
    <property type="entry name" value="HIRAN"/>
    <property type="match status" value="1"/>
</dbReference>
<dbReference type="Proteomes" id="UP001159427">
    <property type="component" value="Unassembled WGS sequence"/>
</dbReference>
<dbReference type="Gene3D" id="3.30.70.2330">
    <property type="match status" value="1"/>
</dbReference>
<reference evidence="4 5" key="1">
    <citation type="submission" date="2022-05" db="EMBL/GenBank/DDBJ databases">
        <authorList>
            <consortium name="Genoscope - CEA"/>
            <person name="William W."/>
        </authorList>
    </citation>
    <scope>NUCLEOTIDE SEQUENCE [LARGE SCALE GENOMIC DNA]</scope>
</reference>
<proteinExistence type="predicted"/>